<reference evidence="1" key="1">
    <citation type="submission" date="2021-01" db="EMBL/GenBank/DDBJ databases">
        <authorList>
            <consortium name="Genoscope - CEA"/>
            <person name="William W."/>
        </authorList>
    </citation>
    <scope>NUCLEOTIDE SEQUENCE</scope>
</reference>
<accession>A0A8S1YIF5</accession>
<dbReference type="AlphaFoldDB" id="A0A8S1YIF5"/>
<dbReference type="EMBL" id="CAJJDP010000156">
    <property type="protein sequence ID" value="CAD8211332.1"/>
    <property type="molecule type" value="Genomic_DNA"/>
</dbReference>
<evidence type="ECO:0000313" key="2">
    <source>
        <dbReference type="EMBL" id="CAD8211334.1"/>
    </source>
</evidence>
<name>A0A8S1YIF5_PAROT</name>
<protein>
    <submittedName>
        <fullName evidence="1">Uncharacterized protein</fullName>
    </submittedName>
</protein>
<evidence type="ECO:0000313" key="3">
    <source>
        <dbReference type="Proteomes" id="UP000683925"/>
    </source>
</evidence>
<comment type="caution">
    <text evidence="1">The sequence shown here is derived from an EMBL/GenBank/DDBJ whole genome shotgun (WGS) entry which is preliminary data.</text>
</comment>
<sequence length="50" mass="5715">MMKRGLQNPNLELKLNTTSIFNTEIRRNGKDNLIKVLQGIFLAIDLSTIQ</sequence>
<keyword evidence="3" id="KW-1185">Reference proteome</keyword>
<organism evidence="1 3">
    <name type="scientific">Paramecium octaurelia</name>
    <dbReference type="NCBI Taxonomy" id="43137"/>
    <lineage>
        <taxon>Eukaryota</taxon>
        <taxon>Sar</taxon>
        <taxon>Alveolata</taxon>
        <taxon>Ciliophora</taxon>
        <taxon>Intramacronucleata</taxon>
        <taxon>Oligohymenophorea</taxon>
        <taxon>Peniculida</taxon>
        <taxon>Parameciidae</taxon>
        <taxon>Paramecium</taxon>
    </lineage>
</organism>
<proteinExistence type="predicted"/>
<evidence type="ECO:0000313" key="1">
    <source>
        <dbReference type="EMBL" id="CAD8211332.1"/>
    </source>
</evidence>
<dbReference type="Proteomes" id="UP000683925">
    <property type="component" value="Unassembled WGS sequence"/>
</dbReference>
<gene>
    <name evidence="1" type="ORF">POCTA_138.1.T1540013</name>
    <name evidence="2" type="ORF">POCTA_138.1.T1540014</name>
</gene>
<dbReference type="EMBL" id="CAJJDP010000156">
    <property type="protein sequence ID" value="CAD8211334.1"/>
    <property type="molecule type" value="Genomic_DNA"/>
</dbReference>